<dbReference type="PANTHER" id="PTHR23503">
    <property type="entry name" value="SOLUTE CARRIER FAMILY 2"/>
    <property type="match status" value="1"/>
</dbReference>
<evidence type="ECO:0000256" key="3">
    <source>
        <dbReference type="ARBA" id="ARBA00022692"/>
    </source>
</evidence>
<feature type="transmembrane region" description="Helical" evidence="7">
    <location>
        <begin position="250"/>
        <end position="269"/>
    </location>
</feature>
<dbReference type="GO" id="GO:0015149">
    <property type="term" value="F:hexose transmembrane transporter activity"/>
    <property type="evidence" value="ECO:0007669"/>
    <property type="project" value="TreeGrafter"/>
</dbReference>
<dbReference type="GO" id="GO:0016020">
    <property type="term" value="C:membrane"/>
    <property type="evidence" value="ECO:0007669"/>
    <property type="project" value="UniProtKB-SubCell"/>
</dbReference>
<evidence type="ECO:0000256" key="1">
    <source>
        <dbReference type="ARBA" id="ARBA00004370"/>
    </source>
</evidence>
<dbReference type="InterPro" id="IPR036259">
    <property type="entry name" value="MFS_trans_sf"/>
</dbReference>
<dbReference type="PANTHER" id="PTHR23503:SF8">
    <property type="entry name" value="FACILITATED GLUCOSE TRANSPORTER PROTEIN 1"/>
    <property type="match status" value="1"/>
</dbReference>
<keyword evidence="11" id="KW-1185">Reference proteome</keyword>
<evidence type="ECO:0000256" key="5">
    <source>
        <dbReference type="ARBA" id="ARBA00023136"/>
    </source>
</evidence>
<feature type="transmembrane region" description="Helical" evidence="7">
    <location>
        <begin position="388"/>
        <end position="408"/>
    </location>
</feature>
<keyword evidence="5 7" id="KW-0472">Membrane</keyword>
<accession>A0A1I7SCA7</accession>
<feature type="transmembrane region" description="Helical" evidence="7">
    <location>
        <begin position="164"/>
        <end position="185"/>
    </location>
</feature>
<dbReference type="EMBL" id="CAJFCV020000002">
    <property type="protein sequence ID" value="CAG9094459.1"/>
    <property type="molecule type" value="Genomic_DNA"/>
</dbReference>
<sequence>MTVLGTVFRLAVSLCTLNANYDVINGLMRRSLKIHYNIVMGPTMSSVMWGAFCSTIFIFAFFGSLSFYWISKVVSRRKGIIFCQLLFIFSSFLALWSYYDLFELLFFSHAITGFSVGLGVSFLEISDSTTRRCLVKVAAATAWISTVIGSVMASKFVLGSELTWPFLYLFPAVFNMFCLTFYLGVYKETPVYLLSLAETSLAMESIKFYYENSENHEENLEEMQRLHRESCNRLDFTLLETLQDHVGRKYIILSGIIVIAIQFSILWPFTLFGTEIFLRFGHVDRSSSTFIVAIIFIMATLCLPIGFRLSSIFSPRKLLIFSIACLSMISMICSATIFVAETQPPQSWPALLLIVTFSLTLIVHSSLVEPLLSNGLIVIGERRFQRAIFHFASNFTFLSAFLATLLFYPLQQAIGYGVYMIFTAIQLVALGVIVRLHAKGTIAENNGETQQADEENRTN</sequence>
<dbReference type="Proteomes" id="UP000095284">
    <property type="component" value="Unplaced"/>
</dbReference>
<feature type="transmembrane region" description="Helical" evidence="7">
    <location>
        <begin position="346"/>
        <end position="367"/>
    </location>
</feature>
<organism evidence="10 12">
    <name type="scientific">Bursaphelenchus xylophilus</name>
    <name type="common">Pinewood nematode worm</name>
    <name type="synonym">Aphelenchoides xylophilus</name>
    <dbReference type="NCBI Taxonomy" id="6326"/>
    <lineage>
        <taxon>Eukaryota</taxon>
        <taxon>Metazoa</taxon>
        <taxon>Ecdysozoa</taxon>
        <taxon>Nematoda</taxon>
        <taxon>Chromadorea</taxon>
        <taxon>Rhabditida</taxon>
        <taxon>Tylenchina</taxon>
        <taxon>Tylenchomorpha</taxon>
        <taxon>Aphelenchoidea</taxon>
        <taxon>Aphelenchoididae</taxon>
        <taxon>Bursaphelenchus</taxon>
    </lineage>
</organism>
<feature type="transmembrane region" description="Helical" evidence="7">
    <location>
        <begin position="319"/>
        <end position="340"/>
    </location>
</feature>
<dbReference type="WBParaSite" id="BXY_1065800.1">
    <property type="protein sequence ID" value="BXY_1065800.1"/>
    <property type="gene ID" value="BXY_1065800"/>
</dbReference>
<feature type="transmembrane region" description="Helical" evidence="7">
    <location>
        <begin position="414"/>
        <end position="434"/>
    </location>
</feature>
<proteinExistence type="predicted"/>
<feature type="transmembrane region" description="Helical" evidence="7">
    <location>
        <begin position="137"/>
        <end position="158"/>
    </location>
</feature>
<evidence type="ECO:0000313" key="11">
    <source>
        <dbReference type="Proteomes" id="UP000659654"/>
    </source>
</evidence>
<dbReference type="EMBL" id="CAJFDI010000002">
    <property type="protein sequence ID" value="CAD5214232.1"/>
    <property type="molecule type" value="Genomic_DNA"/>
</dbReference>
<gene>
    <name evidence="8" type="ORF">BXYJ_LOCUS3427</name>
</gene>
<evidence type="ECO:0000256" key="4">
    <source>
        <dbReference type="ARBA" id="ARBA00022989"/>
    </source>
</evidence>
<dbReference type="Proteomes" id="UP000582659">
    <property type="component" value="Unassembled WGS sequence"/>
</dbReference>
<dbReference type="InterPro" id="IPR005828">
    <property type="entry name" value="MFS_sugar_transport-like"/>
</dbReference>
<dbReference type="SUPFAM" id="SSF103473">
    <property type="entry name" value="MFS general substrate transporter"/>
    <property type="match status" value="1"/>
</dbReference>
<feature type="transmembrane region" description="Helical" evidence="7">
    <location>
        <begin position="105"/>
        <end position="125"/>
    </location>
</feature>
<evidence type="ECO:0000313" key="12">
    <source>
        <dbReference type="WBParaSite" id="BXY_1065800.1"/>
    </source>
</evidence>
<dbReference type="Pfam" id="PF00083">
    <property type="entry name" value="Sugar_tr"/>
    <property type="match status" value="1"/>
</dbReference>
<keyword evidence="4 7" id="KW-1133">Transmembrane helix</keyword>
<name>A0A1I7SCA7_BURXY</name>
<dbReference type="Proteomes" id="UP000659654">
    <property type="component" value="Unassembled WGS sequence"/>
</dbReference>
<feature type="transmembrane region" description="Helical" evidence="7">
    <location>
        <begin position="47"/>
        <end position="68"/>
    </location>
</feature>
<comment type="subcellular location">
    <subcellularLocation>
        <location evidence="1">Membrane</location>
    </subcellularLocation>
</comment>
<dbReference type="InterPro" id="IPR045263">
    <property type="entry name" value="GLUT"/>
</dbReference>
<reference evidence="9" key="2">
    <citation type="submission" date="2020-08" db="EMBL/GenBank/DDBJ databases">
        <authorList>
            <person name="Kikuchi T."/>
        </authorList>
    </citation>
    <scope>NUCLEOTIDE SEQUENCE</scope>
    <source>
        <strain evidence="8">Ka4C1</strain>
    </source>
</reference>
<evidence type="ECO:0000256" key="6">
    <source>
        <dbReference type="SAM" id="Coils"/>
    </source>
</evidence>
<dbReference type="Gene3D" id="1.20.1250.20">
    <property type="entry name" value="MFS general substrate transporter like domains"/>
    <property type="match status" value="1"/>
</dbReference>
<dbReference type="eggNOG" id="KOG0569">
    <property type="taxonomic scope" value="Eukaryota"/>
</dbReference>
<evidence type="ECO:0000256" key="2">
    <source>
        <dbReference type="ARBA" id="ARBA00022448"/>
    </source>
</evidence>
<evidence type="ECO:0000313" key="8">
    <source>
        <dbReference type="EMBL" id="CAD5214232.1"/>
    </source>
</evidence>
<evidence type="ECO:0000256" key="7">
    <source>
        <dbReference type="SAM" id="Phobius"/>
    </source>
</evidence>
<keyword evidence="2" id="KW-0813">Transport</keyword>
<feature type="transmembrane region" description="Helical" evidence="7">
    <location>
        <begin position="289"/>
        <end position="307"/>
    </location>
</feature>
<keyword evidence="6" id="KW-0175">Coiled coil</keyword>
<feature type="coiled-coil region" evidence="6">
    <location>
        <begin position="206"/>
        <end position="233"/>
    </location>
</feature>
<feature type="transmembrane region" description="Helical" evidence="7">
    <location>
        <begin position="80"/>
        <end position="99"/>
    </location>
</feature>
<reference evidence="12" key="1">
    <citation type="submission" date="2016-11" db="UniProtKB">
        <authorList>
            <consortium name="WormBaseParasite"/>
        </authorList>
    </citation>
    <scope>IDENTIFICATION</scope>
</reference>
<keyword evidence="3 7" id="KW-0812">Transmembrane</keyword>
<protein>
    <submittedName>
        <fullName evidence="8">(pine wood nematode) hypothetical protein</fullName>
    </submittedName>
</protein>
<dbReference type="AlphaFoldDB" id="A0A1I7SCA7"/>
<dbReference type="SMR" id="A0A1I7SCA7"/>
<evidence type="ECO:0000313" key="9">
    <source>
        <dbReference type="EMBL" id="CAG9094459.1"/>
    </source>
</evidence>
<evidence type="ECO:0000313" key="10">
    <source>
        <dbReference type="Proteomes" id="UP000095284"/>
    </source>
</evidence>